<sequence length="189" mass="21320">MLTDEASNSSLYEEFLDTYFISPSYYEKLGLCSGNGTKQPTADLAANDENEQHVYSLSASDDDVYNQPTEPGQNANEVELFRSDDDDVDELLSCYSSDDNEFSACSDEDGDRVMDQMDSEMRADMYIPRDDQAVEFFDTILANPETNVSFIQSELDRMYGCRVNKQKVYKAKKIAYNLVGLIMSQATSL</sequence>
<evidence type="ECO:0000313" key="2">
    <source>
        <dbReference type="Proteomes" id="UP001428341"/>
    </source>
</evidence>
<accession>A0AAP0MK49</accession>
<reference evidence="1 2" key="1">
    <citation type="submission" date="2024-05" db="EMBL/GenBank/DDBJ databases">
        <title>Haplotype-resolved chromosome-level genome assembly of Huyou (Citrus changshanensis).</title>
        <authorList>
            <person name="Miao C."/>
            <person name="Chen W."/>
            <person name="Wu Y."/>
            <person name="Wang L."/>
            <person name="Zhao S."/>
            <person name="Grierson D."/>
            <person name="Xu C."/>
            <person name="Chen K."/>
        </authorList>
    </citation>
    <scope>NUCLEOTIDE SEQUENCE [LARGE SCALE GENOMIC DNA]</scope>
    <source>
        <strain evidence="1">01-14</strain>
        <tissue evidence="1">Leaf</tissue>
    </source>
</reference>
<gene>
    <name evidence="1" type="ORF">WN944_001630</name>
</gene>
<dbReference type="EMBL" id="JBCGBO010000004">
    <property type="protein sequence ID" value="KAK9209266.1"/>
    <property type="molecule type" value="Genomic_DNA"/>
</dbReference>
<dbReference type="Proteomes" id="UP001428341">
    <property type="component" value="Unassembled WGS sequence"/>
</dbReference>
<evidence type="ECO:0000313" key="1">
    <source>
        <dbReference type="EMBL" id="KAK9209266.1"/>
    </source>
</evidence>
<keyword evidence="2" id="KW-1185">Reference proteome</keyword>
<name>A0AAP0MK49_9ROSI</name>
<protein>
    <submittedName>
        <fullName evidence="1">Uncharacterized protein</fullName>
    </submittedName>
</protein>
<comment type="caution">
    <text evidence="1">The sequence shown here is derived from an EMBL/GenBank/DDBJ whole genome shotgun (WGS) entry which is preliminary data.</text>
</comment>
<dbReference type="AlphaFoldDB" id="A0AAP0MK49"/>
<proteinExistence type="predicted"/>
<organism evidence="1 2">
    <name type="scientific">Citrus x changshan-huyou</name>
    <dbReference type="NCBI Taxonomy" id="2935761"/>
    <lineage>
        <taxon>Eukaryota</taxon>
        <taxon>Viridiplantae</taxon>
        <taxon>Streptophyta</taxon>
        <taxon>Embryophyta</taxon>
        <taxon>Tracheophyta</taxon>
        <taxon>Spermatophyta</taxon>
        <taxon>Magnoliopsida</taxon>
        <taxon>eudicotyledons</taxon>
        <taxon>Gunneridae</taxon>
        <taxon>Pentapetalae</taxon>
        <taxon>rosids</taxon>
        <taxon>malvids</taxon>
        <taxon>Sapindales</taxon>
        <taxon>Rutaceae</taxon>
        <taxon>Aurantioideae</taxon>
        <taxon>Citrus</taxon>
    </lineage>
</organism>